<dbReference type="InterPro" id="IPR013099">
    <property type="entry name" value="K_chnl_dom"/>
</dbReference>
<keyword evidence="1" id="KW-0812">Transmembrane</keyword>
<dbReference type="EMBL" id="MLJW01000099">
    <property type="protein sequence ID" value="OIR00033.1"/>
    <property type="molecule type" value="Genomic_DNA"/>
</dbReference>
<keyword evidence="1" id="KW-0472">Membrane</keyword>
<feature type="transmembrane region" description="Helical" evidence="1">
    <location>
        <begin position="6"/>
        <end position="29"/>
    </location>
</feature>
<protein>
    <submittedName>
        <fullName evidence="3">Ion channel</fullName>
    </submittedName>
</protein>
<organism evidence="3">
    <name type="scientific">mine drainage metagenome</name>
    <dbReference type="NCBI Taxonomy" id="410659"/>
    <lineage>
        <taxon>unclassified sequences</taxon>
        <taxon>metagenomes</taxon>
        <taxon>ecological metagenomes</taxon>
    </lineage>
</organism>
<gene>
    <name evidence="3" type="ORF">GALL_178540</name>
</gene>
<sequence>MIFTYLINSALVASIVLIHFEALSLLSVLSPKLTIKHRLRVLFGVFGALVAHVIEIWVFAFGYYFMVKDGRFGTLEGHFNHSLMDCSYFSFVNYTSLGFGDIIAKGDVRFTSGLEALTGLVLISWTASFMFIEMQKQWKEK</sequence>
<feature type="domain" description="Potassium channel" evidence="2">
    <location>
        <begin position="53"/>
        <end position="135"/>
    </location>
</feature>
<evidence type="ECO:0000259" key="2">
    <source>
        <dbReference type="Pfam" id="PF07885"/>
    </source>
</evidence>
<name>A0A1J5RUU5_9ZZZZ</name>
<proteinExistence type="predicted"/>
<feature type="transmembrane region" description="Helical" evidence="1">
    <location>
        <begin position="114"/>
        <end position="132"/>
    </location>
</feature>
<dbReference type="Gene3D" id="1.10.287.70">
    <property type="match status" value="1"/>
</dbReference>
<keyword evidence="1" id="KW-1133">Transmembrane helix</keyword>
<comment type="caution">
    <text evidence="3">The sequence shown here is derived from an EMBL/GenBank/DDBJ whole genome shotgun (WGS) entry which is preliminary data.</text>
</comment>
<dbReference type="Pfam" id="PF07885">
    <property type="entry name" value="Ion_trans_2"/>
    <property type="match status" value="1"/>
</dbReference>
<evidence type="ECO:0000313" key="3">
    <source>
        <dbReference type="EMBL" id="OIR00033.1"/>
    </source>
</evidence>
<evidence type="ECO:0000256" key="1">
    <source>
        <dbReference type="SAM" id="Phobius"/>
    </source>
</evidence>
<dbReference type="AlphaFoldDB" id="A0A1J5RUU5"/>
<feature type="transmembrane region" description="Helical" evidence="1">
    <location>
        <begin position="41"/>
        <end position="66"/>
    </location>
</feature>
<reference evidence="3" key="1">
    <citation type="submission" date="2016-10" db="EMBL/GenBank/DDBJ databases">
        <title>Sequence of Gallionella enrichment culture.</title>
        <authorList>
            <person name="Poehlein A."/>
            <person name="Muehling M."/>
            <person name="Daniel R."/>
        </authorList>
    </citation>
    <scope>NUCLEOTIDE SEQUENCE</scope>
</reference>
<accession>A0A1J5RUU5</accession>
<dbReference type="SUPFAM" id="SSF81324">
    <property type="entry name" value="Voltage-gated potassium channels"/>
    <property type="match status" value="1"/>
</dbReference>